<dbReference type="PANTHER" id="PTHR42776">
    <property type="entry name" value="SERINE PEPTIDASE S9 FAMILY MEMBER"/>
    <property type="match status" value="1"/>
</dbReference>
<dbReference type="InterPro" id="IPR011042">
    <property type="entry name" value="6-blade_b-propeller_TolB-like"/>
</dbReference>
<dbReference type="PANTHER" id="PTHR42776:SF13">
    <property type="entry name" value="DIPEPTIDYL-PEPTIDASE 5"/>
    <property type="match status" value="1"/>
</dbReference>
<organism evidence="8 9">
    <name type="scientific">Porphyromonas macacae</name>
    <dbReference type="NCBI Taxonomy" id="28115"/>
    <lineage>
        <taxon>Bacteria</taxon>
        <taxon>Pseudomonadati</taxon>
        <taxon>Bacteroidota</taxon>
        <taxon>Bacteroidia</taxon>
        <taxon>Bacteroidales</taxon>
        <taxon>Porphyromonadaceae</taxon>
        <taxon>Porphyromonas</taxon>
    </lineage>
</organism>
<evidence type="ECO:0000256" key="4">
    <source>
        <dbReference type="ARBA" id="ARBA00022801"/>
    </source>
</evidence>
<keyword evidence="2" id="KW-0645">Protease</keyword>
<dbReference type="InterPro" id="IPR011659">
    <property type="entry name" value="WD40"/>
</dbReference>
<dbReference type="GO" id="GO:0004252">
    <property type="term" value="F:serine-type endopeptidase activity"/>
    <property type="evidence" value="ECO:0007669"/>
    <property type="project" value="TreeGrafter"/>
</dbReference>
<keyword evidence="3 6" id="KW-0732">Signal</keyword>
<dbReference type="RefSeq" id="WP_036875117.1">
    <property type="nucleotide sequence ID" value="NZ_JBGYTE010000030.1"/>
</dbReference>
<keyword evidence="9" id="KW-1185">Reference proteome</keyword>
<evidence type="ECO:0000313" key="8">
    <source>
        <dbReference type="EMBL" id="KGN72517.1"/>
    </source>
</evidence>
<comment type="caution">
    <text evidence="8">The sequence shown here is derived from an EMBL/GenBank/DDBJ whole genome shotgun (WGS) entry which is preliminary data.</text>
</comment>
<evidence type="ECO:0000256" key="6">
    <source>
        <dbReference type="SAM" id="SignalP"/>
    </source>
</evidence>
<dbReference type="GO" id="GO:0006508">
    <property type="term" value="P:proteolysis"/>
    <property type="evidence" value="ECO:0007669"/>
    <property type="project" value="UniProtKB-KW"/>
</dbReference>
<dbReference type="eggNOG" id="COG0823">
    <property type="taxonomic scope" value="Bacteria"/>
</dbReference>
<proteinExistence type="inferred from homology"/>
<dbReference type="FunFam" id="3.40.50.1820:FF:000028">
    <property type="entry name" value="S9 family peptidase"/>
    <property type="match status" value="1"/>
</dbReference>
<gene>
    <name evidence="8" type="ORF">HQ47_09830</name>
</gene>
<dbReference type="InterPro" id="IPR029058">
    <property type="entry name" value="AB_hydrolase_fold"/>
</dbReference>
<dbReference type="SUPFAM" id="SSF53474">
    <property type="entry name" value="alpha/beta-Hydrolases"/>
    <property type="match status" value="1"/>
</dbReference>
<dbReference type="Proteomes" id="UP000030103">
    <property type="component" value="Unassembled WGS sequence"/>
</dbReference>
<dbReference type="STRING" id="28115.HQ47_09830"/>
<dbReference type="Pfam" id="PF07676">
    <property type="entry name" value="PD40"/>
    <property type="match status" value="3"/>
</dbReference>
<protein>
    <submittedName>
        <fullName evidence="8">Peptidase S9</fullName>
    </submittedName>
</protein>
<dbReference type="Gene3D" id="2.120.10.30">
    <property type="entry name" value="TolB, C-terminal domain"/>
    <property type="match status" value="2"/>
</dbReference>
<keyword evidence="4" id="KW-0378">Hydrolase</keyword>
<dbReference type="Pfam" id="PF00326">
    <property type="entry name" value="Peptidase_S9"/>
    <property type="match status" value="1"/>
</dbReference>
<feature type="signal peptide" evidence="6">
    <location>
        <begin position="1"/>
        <end position="17"/>
    </location>
</feature>
<dbReference type="Gene3D" id="3.40.50.1820">
    <property type="entry name" value="alpha/beta hydrolase"/>
    <property type="match status" value="1"/>
</dbReference>
<reference evidence="8 9" key="1">
    <citation type="submission" date="2014-09" db="EMBL/GenBank/DDBJ databases">
        <title>Draft Genome Sequence of Porphyromonas macacae COT-192_OH2859.</title>
        <authorList>
            <person name="Wallis C."/>
            <person name="Deusch O."/>
            <person name="O'Flynn C."/>
            <person name="Davis I."/>
            <person name="Horsfall A."/>
            <person name="Kirkwood N."/>
            <person name="Harris S."/>
            <person name="Eisen J.A."/>
            <person name="Coil D.A."/>
            <person name="Darling A.E."/>
            <person name="Jospin G."/>
            <person name="Alexiev A."/>
        </authorList>
    </citation>
    <scope>NUCLEOTIDE SEQUENCE [LARGE SCALE GENOMIC DNA]</scope>
    <source>
        <strain evidence="9">COT-192 OH2859</strain>
    </source>
</reference>
<feature type="domain" description="Peptidase S9 prolyl oligopeptidase catalytic" evidence="7">
    <location>
        <begin position="478"/>
        <end position="690"/>
    </location>
</feature>
<evidence type="ECO:0000313" key="9">
    <source>
        <dbReference type="Proteomes" id="UP000030103"/>
    </source>
</evidence>
<comment type="similarity">
    <text evidence="1">Belongs to the peptidase S9C family.</text>
</comment>
<dbReference type="SUPFAM" id="SSF82171">
    <property type="entry name" value="DPP6 N-terminal domain-like"/>
    <property type="match status" value="1"/>
</dbReference>
<dbReference type="AlphaFoldDB" id="A0A0A2E4G3"/>
<sequence length="691" mass="77827">MKKIKMLCLSAGLMAMAPLGGSASAPKGEPVRTLTPEVFLTLSRVGGFDLNAKGNTAVYAVSFPDIKTNKSVTQLFKVMMDGSGRTQITDLPKGAHSPKWIPGSSPERIAYLTSESGSSQIWTMLPDGSDKRRFTDVEGGVNDYKFSADGKQLLFVKDIPYDKSFKQPYADLPQATGRLVTDFMYKHWDQWMENIPHTYVAKVGESMIKEGTDILGKDEPYELPMLPFNDLEDVSFSPDGKTIAYACRKKTGLAYSLSTNSDIYLYDISTGKTQNVSEGMMGYDTAPTFSPDGKTLAWVSMEHDGYESDLKRLFVMDLATGKKTYLSEGFECNVESPSWSADGKRIYFVSCKEAVTDIWQIDVKSRKIDRLTEEGVHNYTGFVIRNGKMLAGRQSMQVPTDLYSVNIRTGKPLQITDENKEKLGSLTGVTVQKRWVDTTNGEKMLVWVILPPGFDATKKYPAVLFCQGGPQDAVSQFWSFRWNFRLMAEQGYIVIAPNRHGVPSFGKKWNEQISGDYGGQNMKDYMAAVDAVKQEPYVDEKHIGCVGPSYGGFSTYWLAGNHDKRFAAFIAHAGIFNLEMQYMTTEEMWFANWDMGGAPWEKDNKVAQRTFATSPHKFIDKWDTPILIIHGELDFRILASQGMAAFNAAKMRGIPTEMLIFPDENHWILRPQNALLWHRTFFGWLDRWLRK</sequence>
<feature type="chain" id="PRO_5001986774" evidence="6">
    <location>
        <begin position="18"/>
        <end position="691"/>
    </location>
</feature>
<evidence type="ECO:0000256" key="5">
    <source>
        <dbReference type="ARBA" id="ARBA00022825"/>
    </source>
</evidence>
<dbReference type="eggNOG" id="COG1506">
    <property type="taxonomic scope" value="Bacteria"/>
</dbReference>
<dbReference type="EMBL" id="JRFA01000028">
    <property type="protein sequence ID" value="KGN72517.1"/>
    <property type="molecule type" value="Genomic_DNA"/>
</dbReference>
<name>A0A0A2E4G3_9PORP</name>
<dbReference type="OrthoDB" id="9812921at2"/>
<dbReference type="InterPro" id="IPR001375">
    <property type="entry name" value="Peptidase_S9_cat"/>
</dbReference>
<evidence type="ECO:0000256" key="3">
    <source>
        <dbReference type="ARBA" id="ARBA00022729"/>
    </source>
</evidence>
<evidence type="ECO:0000256" key="2">
    <source>
        <dbReference type="ARBA" id="ARBA00022670"/>
    </source>
</evidence>
<keyword evidence="5" id="KW-0720">Serine protease</keyword>
<evidence type="ECO:0000256" key="1">
    <source>
        <dbReference type="ARBA" id="ARBA00010040"/>
    </source>
</evidence>
<accession>A0A0A2E4G3</accession>
<evidence type="ECO:0000259" key="7">
    <source>
        <dbReference type="Pfam" id="PF00326"/>
    </source>
</evidence>